<dbReference type="SUPFAM" id="SSF103473">
    <property type="entry name" value="MFS general substrate transporter"/>
    <property type="match status" value="2"/>
</dbReference>
<feature type="transmembrane region" description="Helical" evidence="9">
    <location>
        <begin position="223"/>
        <end position="243"/>
    </location>
</feature>
<evidence type="ECO:0000256" key="2">
    <source>
        <dbReference type="ARBA" id="ARBA00022448"/>
    </source>
</evidence>
<feature type="transmembrane region" description="Helical" evidence="9">
    <location>
        <begin position="469"/>
        <end position="487"/>
    </location>
</feature>
<keyword evidence="6 9" id="KW-1133">Transmembrane helix</keyword>
<dbReference type="RefSeq" id="WP_166936891.1">
    <property type="nucleotide sequence ID" value="NZ_BAAADD010000008.1"/>
</dbReference>
<feature type="transmembrane region" description="Helical" evidence="9">
    <location>
        <begin position="368"/>
        <end position="385"/>
    </location>
</feature>
<organism evidence="10 11">
    <name type="scientific">Rhizomicrobium electricum</name>
    <dbReference type="NCBI Taxonomy" id="480070"/>
    <lineage>
        <taxon>Bacteria</taxon>
        <taxon>Pseudomonadati</taxon>
        <taxon>Pseudomonadota</taxon>
        <taxon>Alphaproteobacteria</taxon>
        <taxon>Micropepsales</taxon>
        <taxon>Micropepsaceae</taxon>
        <taxon>Rhizomicrobium</taxon>
    </lineage>
</organism>
<dbReference type="PANTHER" id="PTHR23517:SF15">
    <property type="entry name" value="PROTON-DEPENDENT OLIGOPEPTIDE FAMILY TRANSPORT PROTEIN"/>
    <property type="match status" value="1"/>
</dbReference>
<accession>A0ABN1F1F9</accession>
<keyword evidence="4 8" id="KW-0812">Transmembrane</keyword>
<dbReference type="InterPro" id="IPR050171">
    <property type="entry name" value="MFS_Transporters"/>
</dbReference>
<keyword evidence="7 9" id="KW-0472">Membrane</keyword>
<feature type="transmembrane region" description="Helical" evidence="9">
    <location>
        <begin position="533"/>
        <end position="557"/>
    </location>
</feature>
<evidence type="ECO:0000256" key="6">
    <source>
        <dbReference type="ARBA" id="ARBA00022989"/>
    </source>
</evidence>
<reference evidence="10 11" key="1">
    <citation type="journal article" date="2019" name="Int. J. Syst. Evol. Microbiol.">
        <title>The Global Catalogue of Microorganisms (GCM) 10K type strain sequencing project: providing services to taxonomists for standard genome sequencing and annotation.</title>
        <authorList>
            <consortium name="The Broad Institute Genomics Platform"/>
            <consortium name="The Broad Institute Genome Sequencing Center for Infectious Disease"/>
            <person name="Wu L."/>
            <person name="Ma J."/>
        </authorList>
    </citation>
    <scope>NUCLEOTIDE SEQUENCE [LARGE SCALE GENOMIC DNA]</scope>
    <source>
        <strain evidence="10 11">JCM 15089</strain>
    </source>
</reference>
<dbReference type="Pfam" id="PF00854">
    <property type="entry name" value="PTR2"/>
    <property type="match status" value="1"/>
</dbReference>
<name>A0ABN1F1F9_9PROT</name>
<keyword evidence="5" id="KW-0653">Protein transport</keyword>
<evidence type="ECO:0000256" key="5">
    <source>
        <dbReference type="ARBA" id="ARBA00022856"/>
    </source>
</evidence>
<evidence type="ECO:0000256" key="3">
    <source>
        <dbReference type="ARBA" id="ARBA00022475"/>
    </source>
</evidence>
<keyword evidence="3" id="KW-1003">Cell membrane</keyword>
<comment type="caution">
    <text evidence="10">The sequence shown here is derived from an EMBL/GenBank/DDBJ whole genome shotgun (WGS) entry which is preliminary data.</text>
</comment>
<proteinExistence type="inferred from homology"/>
<evidence type="ECO:0000256" key="9">
    <source>
        <dbReference type="SAM" id="Phobius"/>
    </source>
</evidence>
<feature type="transmembrane region" description="Helical" evidence="9">
    <location>
        <begin position="60"/>
        <end position="81"/>
    </location>
</feature>
<dbReference type="InterPro" id="IPR000109">
    <property type="entry name" value="POT_fam"/>
</dbReference>
<feature type="transmembrane region" description="Helical" evidence="9">
    <location>
        <begin position="183"/>
        <end position="202"/>
    </location>
</feature>
<dbReference type="InterPro" id="IPR036259">
    <property type="entry name" value="MFS_trans_sf"/>
</dbReference>
<dbReference type="InterPro" id="IPR005279">
    <property type="entry name" value="Dipep/tripep_permease"/>
</dbReference>
<evidence type="ECO:0000256" key="4">
    <source>
        <dbReference type="ARBA" id="ARBA00022692"/>
    </source>
</evidence>
<evidence type="ECO:0000256" key="8">
    <source>
        <dbReference type="RuleBase" id="RU003755"/>
    </source>
</evidence>
<protein>
    <submittedName>
        <fullName evidence="10">Peptide MFS transporter</fullName>
    </submittedName>
</protein>
<dbReference type="PROSITE" id="PS01023">
    <property type="entry name" value="PTR2_2"/>
    <property type="match status" value="1"/>
</dbReference>
<dbReference type="PANTHER" id="PTHR23517">
    <property type="entry name" value="RESISTANCE PROTEIN MDTM, PUTATIVE-RELATED-RELATED"/>
    <property type="match status" value="1"/>
</dbReference>
<dbReference type="PROSITE" id="PS01022">
    <property type="entry name" value="PTR2_1"/>
    <property type="match status" value="1"/>
</dbReference>
<sequence length="610" mass="66972">MNTTETAAPVQPQKLWHGHPHLLKLLFSTEMWERFGYYGMRAVLVLYLVQHFVFSDQVANGLYGAFASLVYLTPLIGGFIADQFIGPKRAVKTGAILMSVGYMMLAFTGGDAAKPFVTIENQRYEVTIKGRGEEAVQYLVDKGAEYKIVGNSDKSISIVGAKGDVPAKIADGHYKFDGERNSLNVILLFVSLALVIVGNGYFKPNITNILGTLYDRTDRKRDAAYTIFYMGINLGSIISQFFVPLFAIWFGYRWGFVLAGIGMCFAWARFQFAGPQLEPYGNPPANAKNINFLFYVGTLCAVPVVWFLLNNTMTTAAVAHQVAATGVVGFLMSQPILGQVMFVAFFAAIIGLPVWAFFTLKPEERDRMIVACVLTCFSVVFFTLFEQAGSSLTLYADRNTDLVILSPFRVFDHDMNLFGVVIPAVWGYVMPAGQVQIFNPLFIVAFAPLFTLTWNWLNKRNAEPNVPVKFAIGLILVGLGFLALVFGSKFHGADFRVPLFWLVFAYYLHSMGELCLSPVGLSAVSKLSIPKLVGMMFGVWLMASAVAQYVGGIVAQFASTETVGGKVLNPEVSLHTYMGVFQTIGIAGIIAGVVAILLSPVLKRGMHGIK</sequence>
<gene>
    <name evidence="10" type="ORF">GCM10008942_30230</name>
</gene>
<feature type="transmembrane region" description="Helical" evidence="9">
    <location>
        <begin position="93"/>
        <end position="110"/>
    </location>
</feature>
<evidence type="ECO:0000256" key="1">
    <source>
        <dbReference type="ARBA" id="ARBA00004651"/>
    </source>
</evidence>
<dbReference type="NCBIfam" id="TIGR00924">
    <property type="entry name" value="yjdL_sub1_fam"/>
    <property type="match status" value="1"/>
</dbReference>
<dbReference type="EMBL" id="BAAADD010000008">
    <property type="protein sequence ID" value="GAA0579293.1"/>
    <property type="molecule type" value="Genomic_DNA"/>
</dbReference>
<comment type="subcellular location">
    <subcellularLocation>
        <location evidence="1">Cell membrane</location>
        <topology evidence="1">Multi-pass membrane protein</topology>
    </subcellularLocation>
    <subcellularLocation>
        <location evidence="8">Membrane</location>
        <topology evidence="8">Multi-pass membrane protein</topology>
    </subcellularLocation>
</comment>
<dbReference type="Proteomes" id="UP001499951">
    <property type="component" value="Unassembled WGS sequence"/>
</dbReference>
<comment type="similarity">
    <text evidence="8">Belongs to the major facilitator superfamily. Proton-dependent oligopeptide transporter (POT/PTR) (TC 2.A.17) family.</text>
</comment>
<evidence type="ECO:0000256" key="7">
    <source>
        <dbReference type="ARBA" id="ARBA00023136"/>
    </source>
</evidence>
<keyword evidence="2 8" id="KW-0813">Transport</keyword>
<keyword evidence="11" id="KW-1185">Reference proteome</keyword>
<feature type="transmembrane region" description="Helical" evidence="9">
    <location>
        <begin position="437"/>
        <end position="457"/>
    </location>
</feature>
<feature type="transmembrane region" description="Helical" evidence="9">
    <location>
        <begin position="499"/>
        <end position="521"/>
    </location>
</feature>
<evidence type="ECO:0000313" key="11">
    <source>
        <dbReference type="Proteomes" id="UP001499951"/>
    </source>
</evidence>
<feature type="transmembrane region" description="Helical" evidence="9">
    <location>
        <begin position="577"/>
        <end position="602"/>
    </location>
</feature>
<keyword evidence="5" id="KW-0571">Peptide transport</keyword>
<feature type="transmembrane region" description="Helical" evidence="9">
    <location>
        <begin position="336"/>
        <end position="356"/>
    </location>
</feature>
<dbReference type="CDD" id="cd17346">
    <property type="entry name" value="MFS_DtpA_like"/>
    <property type="match status" value="1"/>
</dbReference>
<dbReference type="InterPro" id="IPR018456">
    <property type="entry name" value="PTR2_symporter_CS"/>
</dbReference>
<feature type="transmembrane region" description="Helical" evidence="9">
    <location>
        <begin position="249"/>
        <end position="268"/>
    </location>
</feature>
<evidence type="ECO:0000313" key="10">
    <source>
        <dbReference type="EMBL" id="GAA0579293.1"/>
    </source>
</evidence>
<dbReference type="Gene3D" id="1.20.1250.20">
    <property type="entry name" value="MFS general substrate transporter like domains"/>
    <property type="match status" value="2"/>
</dbReference>
<feature type="transmembrane region" description="Helical" evidence="9">
    <location>
        <begin position="289"/>
        <end position="309"/>
    </location>
</feature>
<feature type="transmembrane region" description="Helical" evidence="9">
    <location>
        <begin position="35"/>
        <end position="54"/>
    </location>
</feature>